<dbReference type="RefSeq" id="WP_095517692.1">
    <property type="nucleotide sequence ID" value="NZ_NPKH01000011.1"/>
</dbReference>
<sequence>MNASNTQEARRLRTDGAALHVGLSVSTLEKLRLTGDGPEYIKLGRTVVYSTTDLDAWMEGNRRKSTSVAA</sequence>
<feature type="domain" description="Helix-turn-helix" evidence="1">
    <location>
        <begin position="14"/>
        <end position="62"/>
    </location>
</feature>
<keyword evidence="3" id="KW-1185">Reference proteome</keyword>
<name>A0A271KNX4_9HYPH</name>
<comment type="caution">
    <text evidence="2">The sequence shown here is derived from an EMBL/GenBank/DDBJ whole genome shotgun (WGS) entry which is preliminary data.</text>
</comment>
<protein>
    <recommendedName>
        <fullName evidence="1">Helix-turn-helix domain-containing protein</fullName>
    </recommendedName>
</protein>
<accession>A0A271KNX4</accession>
<organism evidence="2 3">
    <name type="scientific">Mesorhizobium wenxiniae</name>
    <dbReference type="NCBI Taxonomy" id="2014805"/>
    <lineage>
        <taxon>Bacteria</taxon>
        <taxon>Pseudomonadati</taxon>
        <taxon>Pseudomonadota</taxon>
        <taxon>Alphaproteobacteria</taxon>
        <taxon>Hyphomicrobiales</taxon>
        <taxon>Phyllobacteriaceae</taxon>
        <taxon>Mesorhizobium</taxon>
    </lineage>
</organism>
<dbReference type="Pfam" id="PF12728">
    <property type="entry name" value="HTH_17"/>
    <property type="match status" value="1"/>
</dbReference>
<dbReference type="InterPro" id="IPR041657">
    <property type="entry name" value="HTH_17"/>
</dbReference>
<proteinExistence type="predicted"/>
<dbReference type="Proteomes" id="UP000215931">
    <property type="component" value="Unassembled WGS sequence"/>
</dbReference>
<evidence type="ECO:0000313" key="2">
    <source>
        <dbReference type="EMBL" id="PAP97064.1"/>
    </source>
</evidence>
<gene>
    <name evidence="2" type="ORF">CIT31_02545</name>
</gene>
<evidence type="ECO:0000313" key="3">
    <source>
        <dbReference type="Proteomes" id="UP000215931"/>
    </source>
</evidence>
<dbReference type="AlphaFoldDB" id="A0A271KNX4"/>
<reference evidence="2 3" key="1">
    <citation type="submission" date="2017-08" db="EMBL/GenBank/DDBJ databases">
        <title>Mesorhizobium wenxinae sp. nov., a novel rhizobial species isolated from root nodules of chickpea (Cicer arietinum L.).</title>
        <authorList>
            <person name="Zhang J."/>
        </authorList>
    </citation>
    <scope>NUCLEOTIDE SEQUENCE [LARGE SCALE GENOMIC DNA]</scope>
    <source>
        <strain evidence="3">WYCCWR 10019</strain>
    </source>
</reference>
<dbReference type="EMBL" id="NPKH01000011">
    <property type="protein sequence ID" value="PAP97064.1"/>
    <property type="molecule type" value="Genomic_DNA"/>
</dbReference>
<dbReference type="OrthoDB" id="7364180at2"/>
<dbReference type="InterPro" id="IPR009061">
    <property type="entry name" value="DNA-bd_dom_put_sf"/>
</dbReference>
<evidence type="ECO:0000259" key="1">
    <source>
        <dbReference type="Pfam" id="PF12728"/>
    </source>
</evidence>
<dbReference type="SUPFAM" id="SSF46955">
    <property type="entry name" value="Putative DNA-binding domain"/>
    <property type="match status" value="1"/>
</dbReference>